<accession>A0A2W4Z885</accession>
<dbReference type="EMBL" id="QFNF01000018">
    <property type="protein sequence ID" value="PZO77597.1"/>
    <property type="molecule type" value="Genomic_DNA"/>
</dbReference>
<dbReference type="SUPFAM" id="SSF52172">
    <property type="entry name" value="CheY-like"/>
    <property type="match status" value="1"/>
</dbReference>
<dbReference type="PROSITE" id="PS50110">
    <property type="entry name" value="RESPONSE_REGULATORY"/>
    <property type="match status" value="1"/>
</dbReference>
<name>A0A2W4Z885_9SPHN</name>
<dbReference type="GO" id="GO:0005829">
    <property type="term" value="C:cytosol"/>
    <property type="evidence" value="ECO:0007669"/>
    <property type="project" value="TreeGrafter"/>
</dbReference>
<dbReference type="SUPFAM" id="SSF46894">
    <property type="entry name" value="C-terminal effector domain of the bipartite response regulators"/>
    <property type="match status" value="1"/>
</dbReference>
<proteinExistence type="predicted"/>
<comment type="caution">
    <text evidence="10">The sequence shown here is derived from an EMBL/GenBank/DDBJ whole genome shotgun (WGS) entry which is preliminary data.</text>
</comment>
<keyword evidence="3" id="KW-0805">Transcription regulation</keyword>
<dbReference type="GO" id="GO:0000976">
    <property type="term" value="F:transcription cis-regulatory region binding"/>
    <property type="evidence" value="ECO:0007669"/>
    <property type="project" value="TreeGrafter"/>
</dbReference>
<feature type="DNA-binding region" description="OmpR/PhoB-type" evidence="7">
    <location>
        <begin position="154"/>
        <end position="252"/>
    </location>
</feature>
<keyword evidence="4 7" id="KW-0238">DNA-binding</keyword>
<dbReference type="InterPro" id="IPR011006">
    <property type="entry name" value="CheY-like_superfamily"/>
</dbReference>
<dbReference type="Proteomes" id="UP000248614">
    <property type="component" value="Unassembled WGS sequence"/>
</dbReference>
<dbReference type="Pfam" id="PF00486">
    <property type="entry name" value="Trans_reg_C"/>
    <property type="match status" value="1"/>
</dbReference>
<keyword evidence="1 6" id="KW-0597">Phosphoprotein</keyword>
<dbReference type="InterPro" id="IPR001789">
    <property type="entry name" value="Sig_transdc_resp-reg_receiver"/>
</dbReference>
<dbReference type="GO" id="GO:0000156">
    <property type="term" value="F:phosphorelay response regulator activity"/>
    <property type="evidence" value="ECO:0007669"/>
    <property type="project" value="TreeGrafter"/>
</dbReference>
<dbReference type="PANTHER" id="PTHR48111:SF76">
    <property type="entry name" value="TWO-COMPONENT RESPONSE REGULATOR"/>
    <property type="match status" value="1"/>
</dbReference>
<dbReference type="InterPro" id="IPR039420">
    <property type="entry name" value="WalR-like"/>
</dbReference>
<evidence type="ECO:0000256" key="7">
    <source>
        <dbReference type="PROSITE-ProRule" id="PRU01091"/>
    </source>
</evidence>
<dbReference type="SMART" id="SM00862">
    <property type="entry name" value="Trans_reg_C"/>
    <property type="match status" value="1"/>
</dbReference>
<dbReference type="InterPro" id="IPR001867">
    <property type="entry name" value="OmpR/PhoB-type_DNA-bd"/>
</dbReference>
<evidence type="ECO:0000259" key="8">
    <source>
        <dbReference type="PROSITE" id="PS50110"/>
    </source>
</evidence>
<protein>
    <submittedName>
        <fullName evidence="10">DNA-binding response regulator</fullName>
    </submittedName>
</protein>
<dbReference type="Pfam" id="PF00072">
    <property type="entry name" value="Response_reg"/>
    <property type="match status" value="1"/>
</dbReference>
<keyword evidence="2" id="KW-0902">Two-component regulatory system</keyword>
<dbReference type="InterPro" id="IPR036388">
    <property type="entry name" value="WH-like_DNA-bd_sf"/>
</dbReference>
<evidence type="ECO:0000256" key="3">
    <source>
        <dbReference type="ARBA" id="ARBA00023015"/>
    </source>
</evidence>
<dbReference type="PANTHER" id="PTHR48111">
    <property type="entry name" value="REGULATOR OF RPOS"/>
    <property type="match status" value="1"/>
</dbReference>
<dbReference type="InterPro" id="IPR016032">
    <property type="entry name" value="Sig_transdc_resp-reg_C-effctor"/>
</dbReference>
<feature type="modified residue" description="4-aspartylphosphate" evidence="6">
    <location>
        <position position="78"/>
    </location>
</feature>
<dbReference type="FunFam" id="1.10.10.10:FF:000005">
    <property type="entry name" value="Two-component system response regulator"/>
    <property type="match status" value="1"/>
</dbReference>
<gene>
    <name evidence="10" type="ORF">DI632_08650</name>
</gene>
<organism evidence="10 11">
    <name type="scientific">Sphingomonas hengshuiensis</name>
    <dbReference type="NCBI Taxonomy" id="1609977"/>
    <lineage>
        <taxon>Bacteria</taxon>
        <taxon>Pseudomonadati</taxon>
        <taxon>Pseudomonadota</taxon>
        <taxon>Alphaproteobacteria</taxon>
        <taxon>Sphingomonadales</taxon>
        <taxon>Sphingomonadaceae</taxon>
        <taxon>Sphingomonas</taxon>
    </lineage>
</organism>
<evidence type="ECO:0000259" key="9">
    <source>
        <dbReference type="PROSITE" id="PS51755"/>
    </source>
</evidence>
<dbReference type="GO" id="GO:0032993">
    <property type="term" value="C:protein-DNA complex"/>
    <property type="evidence" value="ECO:0007669"/>
    <property type="project" value="TreeGrafter"/>
</dbReference>
<dbReference type="GO" id="GO:0006355">
    <property type="term" value="P:regulation of DNA-templated transcription"/>
    <property type="evidence" value="ECO:0007669"/>
    <property type="project" value="InterPro"/>
</dbReference>
<evidence type="ECO:0000313" key="10">
    <source>
        <dbReference type="EMBL" id="PZO77597.1"/>
    </source>
</evidence>
<dbReference type="CDD" id="cd00383">
    <property type="entry name" value="trans_reg_C"/>
    <property type="match status" value="1"/>
</dbReference>
<evidence type="ECO:0000256" key="6">
    <source>
        <dbReference type="PROSITE-ProRule" id="PRU00169"/>
    </source>
</evidence>
<reference evidence="10 11" key="1">
    <citation type="submission" date="2017-08" db="EMBL/GenBank/DDBJ databases">
        <title>Infants hospitalized years apart are colonized by the same room-sourced microbial strains.</title>
        <authorList>
            <person name="Brooks B."/>
            <person name="Olm M.R."/>
            <person name="Firek B.A."/>
            <person name="Baker R."/>
            <person name="Thomas B.C."/>
            <person name="Morowitz M.J."/>
            <person name="Banfield J.F."/>
        </authorList>
    </citation>
    <scope>NUCLEOTIDE SEQUENCE [LARGE SCALE GENOMIC DNA]</scope>
    <source>
        <strain evidence="10">S2_018_000_R3_110</strain>
    </source>
</reference>
<evidence type="ECO:0000256" key="2">
    <source>
        <dbReference type="ARBA" id="ARBA00023012"/>
    </source>
</evidence>
<feature type="domain" description="OmpR/PhoB-type" evidence="9">
    <location>
        <begin position="154"/>
        <end position="252"/>
    </location>
</feature>
<sequence length="254" mass="28059">MSRSSTSRQGVTRTRGRCYCDGRRWTNVKILIVEDDDATAGYVGKGLGEAGFVVDRAANGRDGLFHAIDGGYDCIVMDRMMPQMDGMATVAAMRAAGVTTPVLILSAMGSPDDRVAGLTQGADDYLTKPFVFAELLARVRLLTRRQAAGGPAVETTLACDDLEMDLLARRVRRGARTIDLQPREFRLLEYLLRHAGQVVTRTMLLEGVWDYHFDPGSNVTDVHISRLRRKIDDGEERRLLHTVRGSGYKLGSEP</sequence>
<evidence type="ECO:0000313" key="11">
    <source>
        <dbReference type="Proteomes" id="UP000248614"/>
    </source>
</evidence>
<dbReference type="Gene3D" id="3.40.50.2300">
    <property type="match status" value="1"/>
</dbReference>
<feature type="domain" description="Response regulatory" evidence="8">
    <location>
        <begin position="29"/>
        <end position="143"/>
    </location>
</feature>
<dbReference type="Gene3D" id="1.10.10.10">
    <property type="entry name" value="Winged helix-like DNA-binding domain superfamily/Winged helix DNA-binding domain"/>
    <property type="match status" value="1"/>
</dbReference>
<keyword evidence="5" id="KW-0804">Transcription</keyword>
<dbReference type="AlphaFoldDB" id="A0A2W4Z885"/>
<dbReference type="Gene3D" id="6.10.250.690">
    <property type="match status" value="1"/>
</dbReference>
<evidence type="ECO:0000256" key="5">
    <source>
        <dbReference type="ARBA" id="ARBA00023163"/>
    </source>
</evidence>
<evidence type="ECO:0000256" key="1">
    <source>
        <dbReference type="ARBA" id="ARBA00022553"/>
    </source>
</evidence>
<evidence type="ECO:0000256" key="4">
    <source>
        <dbReference type="ARBA" id="ARBA00023125"/>
    </source>
</evidence>
<dbReference type="SMART" id="SM00448">
    <property type="entry name" value="REC"/>
    <property type="match status" value="1"/>
</dbReference>
<dbReference type="PROSITE" id="PS51755">
    <property type="entry name" value="OMPR_PHOB"/>
    <property type="match status" value="1"/>
</dbReference>